<evidence type="ECO:0000313" key="2">
    <source>
        <dbReference type="Proteomes" id="UP001362999"/>
    </source>
</evidence>
<dbReference type="Gene3D" id="1.20.1280.50">
    <property type="match status" value="1"/>
</dbReference>
<evidence type="ECO:0008006" key="3">
    <source>
        <dbReference type="Google" id="ProtNLM"/>
    </source>
</evidence>
<evidence type="ECO:0000313" key="1">
    <source>
        <dbReference type="EMBL" id="KAK6969221.1"/>
    </source>
</evidence>
<gene>
    <name evidence="1" type="ORF">R3P38DRAFT_3298648</name>
</gene>
<proteinExistence type="predicted"/>
<dbReference type="AlphaFoldDB" id="A0AAV9Z2W4"/>
<keyword evidence="2" id="KW-1185">Reference proteome</keyword>
<protein>
    <recommendedName>
        <fullName evidence="3">F-box domain-containing protein</fullName>
    </recommendedName>
</protein>
<dbReference type="EMBL" id="JAWWNJ010000231">
    <property type="protein sequence ID" value="KAK6969221.1"/>
    <property type="molecule type" value="Genomic_DNA"/>
</dbReference>
<dbReference type="Proteomes" id="UP001362999">
    <property type="component" value="Unassembled WGS sequence"/>
</dbReference>
<accession>A0AAV9Z2W4</accession>
<organism evidence="1 2">
    <name type="scientific">Favolaschia claudopus</name>
    <dbReference type="NCBI Taxonomy" id="2862362"/>
    <lineage>
        <taxon>Eukaryota</taxon>
        <taxon>Fungi</taxon>
        <taxon>Dikarya</taxon>
        <taxon>Basidiomycota</taxon>
        <taxon>Agaricomycotina</taxon>
        <taxon>Agaricomycetes</taxon>
        <taxon>Agaricomycetidae</taxon>
        <taxon>Agaricales</taxon>
        <taxon>Marasmiineae</taxon>
        <taxon>Mycenaceae</taxon>
        <taxon>Favolaschia</taxon>
    </lineage>
</organism>
<comment type="caution">
    <text evidence="1">The sequence shown here is derived from an EMBL/GenBank/DDBJ whole genome shotgun (WGS) entry which is preliminary data.</text>
</comment>
<name>A0AAV9Z2W4_9AGAR</name>
<reference evidence="1 2" key="1">
    <citation type="journal article" date="2024" name="J Genomics">
        <title>Draft genome sequencing and assembly of Favolaschia claudopus CIRM-BRFM 2984 isolated from oak limbs.</title>
        <authorList>
            <person name="Navarro D."/>
            <person name="Drula E."/>
            <person name="Chaduli D."/>
            <person name="Cazenave R."/>
            <person name="Ahrendt S."/>
            <person name="Wang J."/>
            <person name="Lipzen A."/>
            <person name="Daum C."/>
            <person name="Barry K."/>
            <person name="Grigoriev I.V."/>
            <person name="Favel A."/>
            <person name="Rosso M.N."/>
            <person name="Martin F."/>
        </authorList>
    </citation>
    <scope>NUCLEOTIDE SEQUENCE [LARGE SCALE GENOMIC DNA]</scope>
    <source>
        <strain evidence="1 2">CIRM-BRFM 2984</strain>
    </source>
</reference>
<sequence length="365" mass="40832">MDSPLSTSTIESLPNDLLAAILKLVADSPIPSKRRIPPFPITFSSVSRRFRYLALASPELWTTIRLSHRSRCWKWAAIFLERSGSRPLDISINLEAYRILFTDRGYGFGYSSPIRIMKALAIVGPHIHRWRTLAIRLDRIERLDDLVSYILQSSFPATSKLESLHVSVARGMPEAENRLITIPEDWEAPLFPTLHTFGSQEITTLHLIHTSGNEHLLTPVRQDGGWPSLSSLTVETEDDPSWLPPFLAARSGISTLTISPALLPIAQSITSSLGPNSTLNLRILSDGPSPSFAEFASPAHTCRFYYDDDHLGISDFEYTEVPFFISSRSFIHPAYGMGMDTARIGTNSRKIRKSRRIGMRGISVE</sequence>